<dbReference type="InterPro" id="IPR013611">
    <property type="entry name" value="Transp-assoc_OB_typ2"/>
</dbReference>
<evidence type="ECO:0000256" key="8">
    <source>
        <dbReference type="RuleBase" id="RU364083"/>
    </source>
</evidence>
<dbReference type="Proteomes" id="UP000198926">
    <property type="component" value="Unassembled WGS sequence"/>
</dbReference>
<dbReference type="EMBL" id="FOZM01000001">
    <property type="protein sequence ID" value="SFR97038.1"/>
    <property type="molecule type" value="Genomic_DNA"/>
</dbReference>
<dbReference type="PROSITE" id="PS00211">
    <property type="entry name" value="ABC_TRANSPORTER_1"/>
    <property type="match status" value="1"/>
</dbReference>
<evidence type="ECO:0000256" key="6">
    <source>
        <dbReference type="ARBA" id="ARBA00022967"/>
    </source>
</evidence>
<keyword evidence="4 8" id="KW-0547">Nucleotide-binding</keyword>
<dbReference type="GO" id="GO:0005524">
    <property type="term" value="F:ATP binding"/>
    <property type="evidence" value="ECO:0007669"/>
    <property type="project" value="UniProtKB-KW"/>
</dbReference>
<dbReference type="InterPro" id="IPR003439">
    <property type="entry name" value="ABC_transporter-like_ATP-bd"/>
</dbReference>
<dbReference type="InterPro" id="IPR008995">
    <property type="entry name" value="Mo/tungstate-bd_C_term_dom"/>
</dbReference>
<evidence type="ECO:0000256" key="2">
    <source>
        <dbReference type="ARBA" id="ARBA00022475"/>
    </source>
</evidence>
<dbReference type="SUPFAM" id="SSF50331">
    <property type="entry name" value="MOP-like"/>
    <property type="match status" value="1"/>
</dbReference>
<dbReference type="EC" id="7.6.2.11" evidence="8"/>
<keyword evidence="7 8" id="KW-0472">Membrane</keyword>
<dbReference type="SMART" id="SM00382">
    <property type="entry name" value="AAA"/>
    <property type="match status" value="1"/>
</dbReference>
<organism evidence="10 11">
    <name type="scientific">Yoonia litorea</name>
    <dbReference type="NCBI Taxonomy" id="1123755"/>
    <lineage>
        <taxon>Bacteria</taxon>
        <taxon>Pseudomonadati</taxon>
        <taxon>Pseudomonadota</taxon>
        <taxon>Alphaproteobacteria</taxon>
        <taxon>Rhodobacterales</taxon>
        <taxon>Paracoccaceae</taxon>
        <taxon>Yoonia</taxon>
    </lineage>
</organism>
<dbReference type="PROSITE" id="PS50893">
    <property type="entry name" value="ABC_TRANSPORTER_2"/>
    <property type="match status" value="1"/>
</dbReference>
<comment type="similarity">
    <text evidence="8">Belongs to the ABC transporter superfamily. Spermidine/putrescine importer (TC 3.A.1.11.1) family.</text>
</comment>
<dbReference type="InterPro" id="IPR027417">
    <property type="entry name" value="P-loop_NTPase"/>
</dbReference>
<dbReference type="FunFam" id="3.40.50.300:FF:000133">
    <property type="entry name" value="Spermidine/putrescine import ATP-binding protein PotA"/>
    <property type="match status" value="1"/>
</dbReference>
<reference evidence="10 11" key="1">
    <citation type="submission" date="2016-10" db="EMBL/GenBank/DDBJ databases">
        <authorList>
            <person name="de Groot N.N."/>
        </authorList>
    </citation>
    <scope>NUCLEOTIDE SEQUENCE [LARGE SCALE GENOMIC DNA]</scope>
    <source>
        <strain evidence="10 11">DSM 29433</strain>
    </source>
</reference>
<keyword evidence="2 8" id="KW-1003">Cell membrane</keyword>
<evidence type="ECO:0000256" key="1">
    <source>
        <dbReference type="ARBA" id="ARBA00022448"/>
    </source>
</evidence>
<dbReference type="NCBIfam" id="TIGR01187">
    <property type="entry name" value="potA"/>
    <property type="match status" value="1"/>
</dbReference>
<evidence type="ECO:0000256" key="4">
    <source>
        <dbReference type="ARBA" id="ARBA00022741"/>
    </source>
</evidence>
<sequence length="398" mass="44349">MRPGQFIGRGVFFVHHCPVGEKAKPMPQNVFAPWTDPQAKPLIRFENVTKRFGDFTAVDDLSVDIYEREFFALLGPSGCGKTTMMRMLAGFETPTSGTIMLDGKDISPVPPNKRSVNMMFQSYALFPHLTVYDNIAFGLKRDKLPAEQIDARVKEMLRLVQIERFAQRKPDQISGGQRQRVALARSLAKAPKLLLLDEPLSALDKKLRQDTQFELMDIQEKTGTTFVIVTHDQEEAMTVASRVAVMNFGKLIQVDTPTQIYEAPNSAYVADFIGDVNIIEGNATVDGERVLISWAEGQPDIIGTPAQPVAPGRVSFVIRPEKIAISSEKPTDRRNAVHGKVLDIAYLGNMSTYHVEMPDGTVIKATAANQRRRDSLPYTWEDPVWLSWTDTAGVVLAE</sequence>
<keyword evidence="6 8" id="KW-1278">Translocase</keyword>
<dbReference type="GO" id="GO:0015847">
    <property type="term" value="P:putrescine transport"/>
    <property type="evidence" value="ECO:0007669"/>
    <property type="project" value="UniProtKB-ARBA"/>
</dbReference>
<dbReference type="AlphaFoldDB" id="A0A1I6L177"/>
<gene>
    <name evidence="8" type="primary">potA</name>
    <name evidence="10" type="ORF">SAMN05444714_0058</name>
</gene>
<evidence type="ECO:0000256" key="5">
    <source>
        <dbReference type="ARBA" id="ARBA00022840"/>
    </source>
</evidence>
<feature type="domain" description="ABC transporter" evidence="9">
    <location>
        <begin position="43"/>
        <end position="273"/>
    </location>
</feature>
<dbReference type="PANTHER" id="PTHR42781:SF5">
    <property type="entry name" value="PUTRESCINE TRANSPORT ATP-BINDING PROTEIN POTG"/>
    <property type="match status" value="1"/>
</dbReference>
<dbReference type="InterPro" id="IPR050093">
    <property type="entry name" value="ABC_SmlMolc_Importer"/>
</dbReference>
<keyword evidence="1 8" id="KW-0813">Transport</keyword>
<evidence type="ECO:0000256" key="7">
    <source>
        <dbReference type="ARBA" id="ARBA00023136"/>
    </source>
</evidence>
<comment type="subunit">
    <text evidence="8">The complex is composed of two ATP-binding proteins (PotA), two transmembrane proteins (PotB and PotC) and a solute-binding protein (PotD).</text>
</comment>
<dbReference type="InterPro" id="IPR005893">
    <property type="entry name" value="PotA-like"/>
</dbReference>
<evidence type="ECO:0000313" key="10">
    <source>
        <dbReference type="EMBL" id="SFR97038.1"/>
    </source>
</evidence>
<dbReference type="SUPFAM" id="SSF52540">
    <property type="entry name" value="P-loop containing nucleoside triphosphate hydrolases"/>
    <property type="match status" value="1"/>
</dbReference>
<dbReference type="Gene3D" id="3.40.50.300">
    <property type="entry name" value="P-loop containing nucleotide triphosphate hydrolases"/>
    <property type="match status" value="1"/>
</dbReference>
<keyword evidence="3" id="KW-0997">Cell inner membrane</keyword>
<dbReference type="InterPro" id="IPR003593">
    <property type="entry name" value="AAA+_ATPase"/>
</dbReference>
<dbReference type="PANTHER" id="PTHR42781">
    <property type="entry name" value="SPERMIDINE/PUTRESCINE IMPORT ATP-BINDING PROTEIN POTA"/>
    <property type="match status" value="1"/>
</dbReference>
<keyword evidence="5 8" id="KW-0067">ATP-binding</keyword>
<name>A0A1I6L177_9RHOB</name>
<accession>A0A1I6L177</accession>
<evidence type="ECO:0000313" key="11">
    <source>
        <dbReference type="Proteomes" id="UP000198926"/>
    </source>
</evidence>
<proteinExistence type="inferred from homology"/>
<dbReference type="InterPro" id="IPR017871">
    <property type="entry name" value="ABC_transporter-like_CS"/>
</dbReference>
<comment type="catalytic activity">
    <reaction evidence="8">
        <text>ATP + H2O + polyamine-[polyamine-binding protein]Side 1 = ADP + phosphate + polyamineSide 2 + [polyamine-binding protein]Side 1.</text>
        <dbReference type="EC" id="7.6.2.11"/>
    </reaction>
</comment>
<dbReference type="Pfam" id="PF08402">
    <property type="entry name" value="TOBE_2"/>
    <property type="match status" value="1"/>
</dbReference>
<dbReference type="GO" id="GO:0043190">
    <property type="term" value="C:ATP-binding cassette (ABC) transporter complex"/>
    <property type="evidence" value="ECO:0007669"/>
    <property type="project" value="InterPro"/>
</dbReference>
<evidence type="ECO:0000259" key="9">
    <source>
        <dbReference type="PROSITE" id="PS50893"/>
    </source>
</evidence>
<dbReference type="GO" id="GO:0016887">
    <property type="term" value="F:ATP hydrolysis activity"/>
    <property type="evidence" value="ECO:0007669"/>
    <property type="project" value="InterPro"/>
</dbReference>
<comment type="function">
    <text evidence="8">Part of the ABC transporter complex PotABCD involved in spermidine/putrescine import. Responsible for energy coupling to the transport system.</text>
</comment>
<dbReference type="GO" id="GO:0015417">
    <property type="term" value="F:ABC-type polyamine transporter activity"/>
    <property type="evidence" value="ECO:0007669"/>
    <property type="project" value="UniProtKB-EC"/>
</dbReference>
<evidence type="ECO:0000256" key="3">
    <source>
        <dbReference type="ARBA" id="ARBA00022519"/>
    </source>
</evidence>
<dbReference type="Pfam" id="PF00005">
    <property type="entry name" value="ABC_tran"/>
    <property type="match status" value="1"/>
</dbReference>
<dbReference type="Gene3D" id="2.40.50.100">
    <property type="match status" value="1"/>
</dbReference>
<dbReference type="STRING" id="1123755.SAMN05444714_0058"/>
<protein>
    <recommendedName>
        <fullName evidence="8">Spermidine/putrescine import ATP-binding protein PotA</fullName>
        <ecNumber evidence="8">7.6.2.11</ecNumber>
    </recommendedName>
</protein>
<keyword evidence="11" id="KW-1185">Reference proteome</keyword>